<dbReference type="InterPro" id="IPR000086">
    <property type="entry name" value="NUDIX_hydrolase_dom"/>
</dbReference>
<dbReference type="PANTHER" id="PTHR16099">
    <property type="entry name" value="8-OXO-DGTP DIPHOSPHATES NUDT15"/>
    <property type="match status" value="1"/>
</dbReference>
<organism evidence="3 4">
    <name type="scientific">Candidatus Roizmanbacteria bacterium RIFCSPLOWO2_01_FULL_37_16</name>
    <dbReference type="NCBI Taxonomy" id="1802058"/>
    <lineage>
        <taxon>Bacteria</taxon>
        <taxon>Candidatus Roizmaniibacteriota</taxon>
    </lineage>
</organism>
<evidence type="ECO:0000256" key="1">
    <source>
        <dbReference type="ARBA" id="ARBA00022801"/>
    </source>
</evidence>
<dbReference type="PROSITE" id="PS00893">
    <property type="entry name" value="NUDIX_BOX"/>
    <property type="match status" value="1"/>
</dbReference>
<accession>A0A1F7IPQ9</accession>
<dbReference type="CDD" id="cd04678">
    <property type="entry name" value="NUDIX_MTH2_Nudt15"/>
    <property type="match status" value="1"/>
</dbReference>
<dbReference type="PANTHER" id="PTHR16099:SF5">
    <property type="entry name" value="NUCLEOTIDE TRIPHOSPHATE DIPHOSPHATASE NUDT15"/>
    <property type="match status" value="1"/>
</dbReference>
<sequence length="149" mass="17651">MRKILFDEEYKRRPYLAVNAVILKKINGKQHILLGKRKNVAGKGYYYPPGGHVKWGEKLTATLVREVKEECGLDIFPGRYVWTEEAFDPEHHVILYYFAILDNKSEEPKNIEPQKCEGWHWFPIDDPPFPLWHYLGELIKLLNKRDKTK</sequence>
<gene>
    <name evidence="3" type="ORF">A3B40_03310</name>
</gene>
<dbReference type="Pfam" id="PF00293">
    <property type="entry name" value="NUDIX"/>
    <property type="match status" value="1"/>
</dbReference>
<evidence type="ECO:0000313" key="3">
    <source>
        <dbReference type="EMBL" id="OGK45351.1"/>
    </source>
</evidence>
<reference evidence="3 4" key="1">
    <citation type="journal article" date="2016" name="Nat. Commun.">
        <title>Thousands of microbial genomes shed light on interconnected biogeochemical processes in an aquifer system.</title>
        <authorList>
            <person name="Anantharaman K."/>
            <person name="Brown C.T."/>
            <person name="Hug L.A."/>
            <person name="Sharon I."/>
            <person name="Castelle C.J."/>
            <person name="Probst A.J."/>
            <person name="Thomas B.C."/>
            <person name="Singh A."/>
            <person name="Wilkins M.J."/>
            <person name="Karaoz U."/>
            <person name="Brodie E.L."/>
            <person name="Williams K.H."/>
            <person name="Hubbard S.S."/>
            <person name="Banfield J.F."/>
        </authorList>
    </citation>
    <scope>NUCLEOTIDE SEQUENCE [LARGE SCALE GENOMIC DNA]</scope>
</reference>
<evidence type="ECO:0000313" key="4">
    <source>
        <dbReference type="Proteomes" id="UP000178040"/>
    </source>
</evidence>
<dbReference type="GO" id="GO:0005829">
    <property type="term" value="C:cytosol"/>
    <property type="evidence" value="ECO:0007669"/>
    <property type="project" value="TreeGrafter"/>
</dbReference>
<dbReference type="GO" id="GO:0035539">
    <property type="term" value="F:8-oxo-7,8-dihydrodeoxyguanosine triphosphate pyrophosphatase activity"/>
    <property type="evidence" value="ECO:0007669"/>
    <property type="project" value="TreeGrafter"/>
</dbReference>
<keyword evidence="1" id="KW-0378">Hydrolase</keyword>
<feature type="domain" description="Nudix hydrolase" evidence="2">
    <location>
        <begin position="13"/>
        <end position="144"/>
    </location>
</feature>
<dbReference type="AlphaFoldDB" id="A0A1F7IPQ9"/>
<dbReference type="InterPro" id="IPR015797">
    <property type="entry name" value="NUDIX_hydrolase-like_dom_sf"/>
</dbReference>
<dbReference type="SUPFAM" id="SSF55811">
    <property type="entry name" value="Nudix"/>
    <property type="match status" value="1"/>
</dbReference>
<dbReference type="InterPro" id="IPR020084">
    <property type="entry name" value="NUDIX_hydrolase_CS"/>
</dbReference>
<dbReference type="Gene3D" id="3.90.79.10">
    <property type="entry name" value="Nucleoside Triphosphate Pyrophosphohydrolase"/>
    <property type="match status" value="1"/>
</dbReference>
<name>A0A1F7IPQ9_9BACT</name>
<dbReference type="Proteomes" id="UP000178040">
    <property type="component" value="Unassembled WGS sequence"/>
</dbReference>
<evidence type="ECO:0000259" key="2">
    <source>
        <dbReference type="PROSITE" id="PS51462"/>
    </source>
</evidence>
<dbReference type="PROSITE" id="PS51462">
    <property type="entry name" value="NUDIX"/>
    <property type="match status" value="1"/>
</dbReference>
<protein>
    <recommendedName>
        <fullName evidence="2">Nudix hydrolase domain-containing protein</fullName>
    </recommendedName>
</protein>
<proteinExistence type="predicted"/>
<comment type="caution">
    <text evidence="3">The sequence shown here is derived from an EMBL/GenBank/DDBJ whole genome shotgun (WGS) entry which is preliminary data.</text>
</comment>
<dbReference type="EMBL" id="MGAI01000010">
    <property type="protein sequence ID" value="OGK45351.1"/>
    <property type="molecule type" value="Genomic_DNA"/>
</dbReference>
<dbReference type="GO" id="GO:0006203">
    <property type="term" value="P:dGTP catabolic process"/>
    <property type="evidence" value="ECO:0007669"/>
    <property type="project" value="TreeGrafter"/>
</dbReference>